<accession>A0A376G1S7</accession>
<keyword evidence="1" id="KW-0812">Transmembrane</keyword>
<dbReference type="AlphaFoldDB" id="A0A376G1S7"/>
<sequence length="123" mass="14606">MNIILKEGNPCPASNYWCIGDILWSYFMFLSFIHKAYSMWVVIILYIIYFQYFKKYIINKNRVISSILYVFIILLLGLYIVPKESPNTYLMLVLLDIPISITLGYLLYKLIIYSFREKDSSSK</sequence>
<dbReference type="Proteomes" id="UP000254737">
    <property type="component" value="Unassembled WGS sequence"/>
</dbReference>
<protein>
    <submittedName>
        <fullName evidence="2">Uncharacterized protein</fullName>
    </submittedName>
</protein>
<gene>
    <name evidence="2" type="ORF">NCTC13456_00149</name>
</gene>
<evidence type="ECO:0000313" key="2">
    <source>
        <dbReference type="EMBL" id="STD52937.1"/>
    </source>
</evidence>
<name>A0A376G1S7_9FLAO</name>
<keyword evidence="1" id="KW-1133">Transmembrane helix</keyword>
<keyword evidence="1" id="KW-0472">Membrane</keyword>
<dbReference type="STRING" id="343874.GCA_000805695_01719"/>
<organism evidence="2 3">
    <name type="scientific">Empedobacter falsenii</name>
    <dbReference type="NCBI Taxonomy" id="343874"/>
    <lineage>
        <taxon>Bacteria</taxon>
        <taxon>Pseudomonadati</taxon>
        <taxon>Bacteroidota</taxon>
        <taxon>Flavobacteriia</taxon>
        <taxon>Flavobacteriales</taxon>
        <taxon>Weeksellaceae</taxon>
        <taxon>Empedobacter</taxon>
    </lineage>
</organism>
<evidence type="ECO:0000256" key="1">
    <source>
        <dbReference type="SAM" id="Phobius"/>
    </source>
</evidence>
<proteinExistence type="predicted"/>
<feature type="transmembrane region" description="Helical" evidence="1">
    <location>
        <begin position="88"/>
        <end position="108"/>
    </location>
</feature>
<feature type="transmembrane region" description="Helical" evidence="1">
    <location>
        <begin position="23"/>
        <end position="50"/>
    </location>
</feature>
<feature type="transmembrane region" description="Helical" evidence="1">
    <location>
        <begin position="62"/>
        <end position="82"/>
    </location>
</feature>
<reference evidence="2 3" key="1">
    <citation type="submission" date="2018-06" db="EMBL/GenBank/DDBJ databases">
        <authorList>
            <consortium name="Pathogen Informatics"/>
            <person name="Doyle S."/>
        </authorList>
    </citation>
    <scope>NUCLEOTIDE SEQUENCE [LARGE SCALE GENOMIC DNA]</scope>
    <source>
        <strain evidence="2 3">NCTC13456</strain>
    </source>
</reference>
<dbReference type="EMBL" id="UFXS01000001">
    <property type="protein sequence ID" value="STD52937.1"/>
    <property type="molecule type" value="Genomic_DNA"/>
</dbReference>
<evidence type="ECO:0000313" key="3">
    <source>
        <dbReference type="Proteomes" id="UP000254737"/>
    </source>
</evidence>